<dbReference type="AlphaFoldDB" id="A0A4Z0PDQ5"/>
<reference evidence="1 2" key="1">
    <citation type="submission" date="2019-04" db="EMBL/GenBank/DDBJ databases">
        <authorList>
            <person name="Feng G."/>
            <person name="Zhang J."/>
            <person name="Zhu H."/>
        </authorList>
    </citation>
    <scope>NUCLEOTIDE SEQUENCE [LARGE SCALE GENOMIC DNA]</scope>
    <source>
        <strain evidence="1 2">92R-1</strain>
    </source>
</reference>
<comment type="caution">
    <text evidence="1">The sequence shown here is derived from an EMBL/GenBank/DDBJ whole genome shotgun (WGS) entry which is preliminary data.</text>
</comment>
<evidence type="ECO:0000313" key="1">
    <source>
        <dbReference type="EMBL" id="TGE09769.1"/>
    </source>
</evidence>
<dbReference type="EMBL" id="SRLA01000001">
    <property type="protein sequence ID" value="TGE09769.1"/>
    <property type="molecule type" value="Genomic_DNA"/>
</dbReference>
<evidence type="ECO:0000313" key="2">
    <source>
        <dbReference type="Proteomes" id="UP000298337"/>
    </source>
</evidence>
<evidence type="ECO:0008006" key="3">
    <source>
        <dbReference type="Google" id="ProtNLM"/>
    </source>
</evidence>
<dbReference type="Proteomes" id="UP000298337">
    <property type="component" value="Unassembled WGS sequence"/>
</dbReference>
<protein>
    <recommendedName>
        <fullName evidence="3">DUF2158 domain-containing protein</fullName>
    </recommendedName>
</protein>
<dbReference type="RefSeq" id="WP_135430805.1">
    <property type="nucleotide sequence ID" value="NZ_SRLA01000001.1"/>
</dbReference>
<dbReference type="OrthoDB" id="5355061at2"/>
<accession>A0A4Z0PDQ5</accession>
<gene>
    <name evidence="1" type="ORF">EU556_02760</name>
</gene>
<organism evidence="1 2">
    <name type="scientific">Hymenobacter fodinae</name>
    <dbReference type="NCBI Taxonomy" id="2510796"/>
    <lineage>
        <taxon>Bacteria</taxon>
        <taxon>Pseudomonadati</taxon>
        <taxon>Bacteroidota</taxon>
        <taxon>Cytophagia</taxon>
        <taxon>Cytophagales</taxon>
        <taxon>Hymenobacteraceae</taxon>
        <taxon>Hymenobacter</taxon>
    </lineage>
</organism>
<name>A0A4Z0PDQ5_9BACT</name>
<sequence>MQFNLGDIVVLDDEPCVVVGLSGQLLGDEEVPEEHIAVWFGGNNPKRWDSGYEQVKGRIEVWTIPAAYFNLGPTPIVSH</sequence>
<keyword evidence="2" id="KW-1185">Reference proteome</keyword>
<proteinExistence type="predicted"/>